<evidence type="ECO:0000313" key="1">
    <source>
        <dbReference type="EMBL" id="OMO51249.1"/>
    </source>
</evidence>
<evidence type="ECO:0000313" key="2">
    <source>
        <dbReference type="Proteomes" id="UP000188268"/>
    </source>
</evidence>
<dbReference type="AlphaFoldDB" id="A0A1R3FZH2"/>
<reference evidence="1 2" key="1">
    <citation type="submission" date="2013-09" db="EMBL/GenBank/DDBJ databases">
        <title>Corchorus capsularis genome sequencing.</title>
        <authorList>
            <person name="Alam M."/>
            <person name="Haque M.S."/>
            <person name="Islam M.S."/>
            <person name="Emdad E.M."/>
            <person name="Islam M.M."/>
            <person name="Ahmed B."/>
            <person name="Halim A."/>
            <person name="Hossen Q.M.M."/>
            <person name="Hossain M.Z."/>
            <person name="Ahmed R."/>
            <person name="Khan M.M."/>
            <person name="Islam R."/>
            <person name="Rashid M.M."/>
            <person name="Khan S.A."/>
            <person name="Rahman M.S."/>
            <person name="Alam M."/>
        </authorList>
    </citation>
    <scope>NUCLEOTIDE SEQUENCE [LARGE SCALE GENOMIC DNA]</scope>
    <source>
        <strain evidence="2">cv. CVL-1</strain>
        <tissue evidence="1">Whole seedling</tissue>
    </source>
</reference>
<accession>A0A1R3FZH2</accession>
<dbReference type="EMBL" id="AWWV01015900">
    <property type="protein sequence ID" value="OMO51249.1"/>
    <property type="molecule type" value="Genomic_DNA"/>
</dbReference>
<dbReference type="Proteomes" id="UP000188268">
    <property type="component" value="Unassembled WGS sequence"/>
</dbReference>
<comment type="caution">
    <text evidence="1">The sequence shown here is derived from an EMBL/GenBank/DDBJ whole genome shotgun (WGS) entry which is preliminary data.</text>
</comment>
<name>A0A1R3FZH2_COCAP</name>
<sequence length="60" mass="6940">MATFKKIQKFALRFSTLHEEILKGEDESEPLDRDFRSEFSTQSEWEVAGAVEDLGAEFEL</sequence>
<proteinExistence type="predicted"/>
<gene>
    <name evidence="1" type="ORF">CCACVL1_29913</name>
</gene>
<protein>
    <submittedName>
        <fullName evidence="1">Uncharacterized protein</fullName>
    </submittedName>
</protein>
<organism evidence="1 2">
    <name type="scientific">Corchorus capsularis</name>
    <name type="common">Jute</name>
    <dbReference type="NCBI Taxonomy" id="210143"/>
    <lineage>
        <taxon>Eukaryota</taxon>
        <taxon>Viridiplantae</taxon>
        <taxon>Streptophyta</taxon>
        <taxon>Embryophyta</taxon>
        <taxon>Tracheophyta</taxon>
        <taxon>Spermatophyta</taxon>
        <taxon>Magnoliopsida</taxon>
        <taxon>eudicotyledons</taxon>
        <taxon>Gunneridae</taxon>
        <taxon>Pentapetalae</taxon>
        <taxon>rosids</taxon>
        <taxon>malvids</taxon>
        <taxon>Malvales</taxon>
        <taxon>Malvaceae</taxon>
        <taxon>Grewioideae</taxon>
        <taxon>Apeibeae</taxon>
        <taxon>Corchorus</taxon>
    </lineage>
</organism>
<keyword evidence="2" id="KW-1185">Reference proteome</keyword>
<dbReference type="Gramene" id="OMO51249">
    <property type="protein sequence ID" value="OMO51249"/>
    <property type="gene ID" value="CCACVL1_29913"/>
</dbReference>